<name>A0A6C0B8K4_9ZZZZ</name>
<dbReference type="Gene3D" id="3.40.50.300">
    <property type="entry name" value="P-loop containing nucleotide triphosphate hydrolases"/>
    <property type="match status" value="1"/>
</dbReference>
<reference evidence="1" key="1">
    <citation type="journal article" date="2020" name="Nature">
        <title>Giant virus diversity and host interactions through global metagenomics.</title>
        <authorList>
            <person name="Schulz F."/>
            <person name="Roux S."/>
            <person name="Paez-Espino D."/>
            <person name="Jungbluth S."/>
            <person name="Walsh D.A."/>
            <person name="Denef V.J."/>
            <person name="McMahon K.D."/>
            <person name="Konstantinidis K.T."/>
            <person name="Eloe-Fadrosh E.A."/>
            <person name="Kyrpides N.C."/>
            <person name="Woyke T."/>
        </authorList>
    </citation>
    <scope>NUCLEOTIDE SEQUENCE</scope>
    <source>
        <strain evidence="1">GVMAG-M-3300010158-13</strain>
    </source>
</reference>
<proteinExistence type="predicted"/>
<dbReference type="InterPro" id="IPR027417">
    <property type="entry name" value="P-loop_NTPase"/>
</dbReference>
<dbReference type="SUPFAM" id="SSF52540">
    <property type="entry name" value="P-loop containing nucleoside triphosphate hydrolases"/>
    <property type="match status" value="1"/>
</dbReference>
<accession>A0A6C0B8K4</accession>
<protein>
    <recommendedName>
        <fullName evidence="2">ATPase AAA-type core domain-containing protein</fullName>
    </recommendedName>
</protein>
<evidence type="ECO:0008006" key="2">
    <source>
        <dbReference type="Google" id="ProtNLM"/>
    </source>
</evidence>
<evidence type="ECO:0000313" key="1">
    <source>
        <dbReference type="EMBL" id="QHS87838.1"/>
    </source>
</evidence>
<sequence length="363" mass="43382">MKYYETHFDDYLFSCEKFNLHPELNQTISDLPKNIHQLKNIIFYGPPGTGKYTQVLKIIKNYSPSELKYEKKMKLTTEKQEYIYKISDIHYEIDMSLLGCNSKIVWHEVFLQIVDIISVKQDKIGIILCKNFHSIHNELLDNFYSYIQHYNYSETNIKIKFFIISEHVSFIPEQIIQCCQLINIKRPDSDLYEKSVLFSAPYHEPKELPSNTFLDKISYQKTTMINKKKYEKTKNLMNEINNEGIINGKEIKSFDLIDKIDEIPKDIFNIVCDKLIENISNKKELSFTTFRENLYDILTYNIDIADCIFYILGHFIKTRHLNYSETKDIISKTHTFLKYYNNNYRPIYHLESMMFYIINKIHK</sequence>
<dbReference type="EMBL" id="MN739088">
    <property type="protein sequence ID" value="QHS87838.1"/>
    <property type="molecule type" value="Genomic_DNA"/>
</dbReference>
<dbReference type="AlphaFoldDB" id="A0A6C0B8K4"/>
<organism evidence="1">
    <name type="scientific">viral metagenome</name>
    <dbReference type="NCBI Taxonomy" id="1070528"/>
    <lineage>
        <taxon>unclassified sequences</taxon>
        <taxon>metagenomes</taxon>
        <taxon>organismal metagenomes</taxon>
    </lineage>
</organism>